<dbReference type="Gene3D" id="1.20.1250.20">
    <property type="entry name" value="MFS general substrate transporter like domains"/>
    <property type="match status" value="2"/>
</dbReference>
<evidence type="ECO:0000256" key="18">
    <source>
        <dbReference type="ARBA" id="ARBA00044504"/>
    </source>
</evidence>
<dbReference type="GO" id="GO:0005886">
    <property type="term" value="C:plasma membrane"/>
    <property type="evidence" value="ECO:0007669"/>
    <property type="project" value="UniProtKB-SubCell"/>
</dbReference>
<keyword evidence="10 19" id="KW-0547">Nucleotide-binding</keyword>
<evidence type="ECO:0000256" key="7">
    <source>
        <dbReference type="ARBA" id="ARBA00022679"/>
    </source>
</evidence>
<dbReference type="FunFam" id="1.20.1250.20:FF:000213">
    <property type="entry name" value="Probable anion transporter 6, chloroplastic"/>
    <property type="match status" value="1"/>
</dbReference>
<dbReference type="Gene3D" id="3.30.420.10">
    <property type="entry name" value="Ribonuclease H-like superfamily/Ribonuclease H"/>
    <property type="match status" value="1"/>
</dbReference>
<evidence type="ECO:0000256" key="8">
    <source>
        <dbReference type="ARBA" id="ARBA00022692"/>
    </source>
</evidence>
<dbReference type="GO" id="GO:0009506">
    <property type="term" value="C:plasmodesma"/>
    <property type="evidence" value="ECO:0007669"/>
    <property type="project" value="TreeGrafter"/>
</dbReference>
<dbReference type="GO" id="GO:0051707">
    <property type="term" value="P:response to other organism"/>
    <property type="evidence" value="ECO:0007669"/>
    <property type="project" value="UniProtKB-ARBA"/>
</dbReference>
<evidence type="ECO:0000256" key="9">
    <source>
        <dbReference type="ARBA" id="ARBA00022729"/>
    </source>
</evidence>
<name>A0A6L2NZT0_TANCI</name>
<dbReference type="Gene3D" id="1.10.510.10">
    <property type="entry name" value="Transferase(Phosphotransferase) domain 1"/>
    <property type="match status" value="2"/>
</dbReference>
<dbReference type="InterPro" id="IPR011701">
    <property type="entry name" value="MFS"/>
</dbReference>
<dbReference type="PROSITE" id="PS00107">
    <property type="entry name" value="PROTEIN_KINASE_ATP"/>
    <property type="match status" value="1"/>
</dbReference>
<reference evidence="23" key="1">
    <citation type="journal article" date="2019" name="Sci. Rep.">
        <title>Draft genome of Tanacetum cinerariifolium, the natural source of mosquito coil.</title>
        <authorList>
            <person name="Yamashiro T."/>
            <person name="Shiraishi A."/>
            <person name="Satake H."/>
            <person name="Nakayama K."/>
        </authorList>
    </citation>
    <scope>NUCLEOTIDE SEQUENCE</scope>
</reference>
<feature type="transmembrane region" description="Helical" evidence="20">
    <location>
        <begin position="1177"/>
        <end position="1197"/>
    </location>
</feature>
<dbReference type="EMBL" id="BKCJ010010466">
    <property type="protein sequence ID" value="GEU91703.1"/>
    <property type="molecule type" value="Genomic_DNA"/>
</dbReference>
<keyword evidence="15 20" id="KW-0472">Membrane</keyword>
<evidence type="ECO:0000256" key="3">
    <source>
        <dbReference type="ARBA" id="ARBA00022475"/>
    </source>
</evidence>
<dbReference type="GO" id="GO:0031969">
    <property type="term" value="C:chloroplast membrane"/>
    <property type="evidence" value="ECO:0007669"/>
    <property type="project" value="UniProtKB-SubCell"/>
</dbReference>
<evidence type="ECO:0000256" key="16">
    <source>
        <dbReference type="ARBA" id="ARBA00023157"/>
    </source>
</evidence>
<dbReference type="InterPro" id="IPR017441">
    <property type="entry name" value="Protein_kinase_ATP_BS"/>
</dbReference>
<evidence type="ECO:0000259" key="21">
    <source>
        <dbReference type="PROSITE" id="PS50011"/>
    </source>
</evidence>
<comment type="similarity">
    <text evidence="18">Belongs to the major facilitator superfamily. Phosphate:H(+) symporter (TC 2.A.1.9) family.</text>
</comment>
<dbReference type="InterPro" id="IPR012337">
    <property type="entry name" value="RNaseH-like_sf"/>
</dbReference>
<dbReference type="SMART" id="SM00220">
    <property type="entry name" value="S_TKc"/>
    <property type="match status" value="1"/>
</dbReference>
<dbReference type="PROSITE" id="PS50850">
    <property type="entry name" value="MFS"/>
    <property type="match status" value="1"/>
</dbReference>
<evidence type="ECO:0000256" key="12">
    <source>
        <dbReference type="ARBA" id="ARBA00022840"/>
    </source>
</evidence>
<dbReference type="InterPro" id="IPR000719">
    <property type="entry name" value="Prot_kinase_dom"/>
</dbReference>
<dbReference type="CDD" id="cd14066">
    <property type="entry name" value="STKc_IRAK"/>
    <property type="match status" value="1"/>
</dbReference>
<dbReference type="InterPro" id="IPR020846">
    <property type="entry name" value="MFS_dom"/>
</dbReference>
<keyword evidence="16" id="KW-1015">Disulfide bond</keyword>
<keyword evidence="3" id="KW-1003">Cell membrane</keyword>
<keyword evidence="5" id="KW-0150">Chloroplast</keyword>
<feature type="transmembrane region" description="Helical" evidence="20">
    <location>
        <begin position="1040"/>
        <end position="1065"/>
    </location>
</feature>
<dbReference type="Pfam" id="PF07714">
    <property type="entry name" value="PK_Tyr_Ser-Thr"/>
    <property type="match status" value="2"/>
</dbReference>
<evidence type="ECO:0000256" key="10">
    <source>
        <dbReference type="ARBA" id="ARBA00022741"/>
    </source>
</evidence>
<dbReference type="InterPro" id="IPR011009">
    <property type="entry name" value="Kinase-like_dom_sf"/>
</dbReference>
<dbReference type="GO" id="GO:0004714">
    <property type="term" value="F:transmembrane receptor protein tyrosine kinase activity"/>
    <property type="evidence" value="ECO:0007669"/>
    <property type="project" value="InterPro"/>
</dbReference>
<proteinExistence type="inferred from homology"/>
<protein>
    <submittedName>
        <fullName evidence="23">Probable anion transporter 6, chloroplastic</fullName>
    </submittedName>
</protein>
<feature type="domain" description="Protein kinase" evidence="21">
    <location>
        <begin position="587"/>
        <end position="822"/>
    </location>
</feature>
<evidence type="ECO:0000256" key="11">
    <source>
        <dbReference type="ARBA" id="ARBA00022777"/>
    </source>
</evidence>
<sequence>MEGPCLAVSLILTSLIKEYDGFVQDYNIHDMGKTINELHNNKGKKLQAAKDKNHGNRKAKLAYAPKAKILLPPKKEHPAKDATCHHCHEGKQEAEAMSFKSLRGEWSPCNCLISRLEDNSFVKNCGISFSKDNFIYFNVIPRDVFKKEVDNQLGKTIKALRSNRGGEYTSQEFLDHLKECEIVSQRTHPYTPQHNGVSEKEKSNLARHEQLCRRYSLADIRSATQNFNDALVIGQGGFGKVYVGHIKIENSSSTMVAIKRSASTSNQGAPEFRAEIETLSKLRHAHLVSLLGYCNDEQEMIIVYEYMSHGTLSDHLHKSDTPLSWSQRLKIALGAARGLDYLHTGAGTKHGVVHRDVKSTNILLDEDWEAKISDFGLAKNYPTNQSSTYADSSIKGTFGYMDPNIFMTGKFTRKTDVFAFGVVLFELLTGRQALILDGDEDLSLATWVQNSIKNRNLDELVAAELRREVSTKSLKEFSQIAHRCLDSDPKERPTMSEVVVALQLLESSQEKFENGAKPPGIFGLTWKMPSYHFALQTMKNIGDVYKKSLMNSNNNSDCSSSSTEDNVVLPDQELKIFSYTDLERATSKFKKCIIKVGPHSVFKGWVHEKNYSPSKRGVGLAITVMYFEHKPKHVQLERELQVMGECSHPNLQRLIGYCLEGEKLYLVHEFIENRSLKDYLKGSMQELPLIMRVKIAIGVASGLVFLHRKQLIAEFWSLSSDYILIDKDFNAKIFCFDVARLVRRESVSGSGNTRQSDIRALGILLMEMLRGKSMVKKDQNNLAKKKFLSGQISDMSDEMIRKAVDRRIKLSVPLTERSRELLYVIQNCIGQGYSLEQAMDDLEQIYSRMTIKKGFSKICCNIKEKENLAENGERIVSGLKIVDDDEFGVVGNGKVLGFQNMDWPPWKNVPQRYKMIGTTSLAFVICNMDKVNLSIAIIPMSHQFGWSSSVAGLVQSSFFWGYAMSQLPGGWLSKIFGGRVILQFGVLAWSLSTILVPLVAGFMPGLVVSRILVGIGEGVSPSAATDLIARLIPLEERSRAVSFVFGGLSVGSVLGLLCVVFGVSICCRRPTVDQLCIIIKVSVKSQGKEFGGSLNVPWKSFFQSKAVWAMIYAHFCGSWGHYCCLSWLPTYFSEELNLNLTEAAWVSVLPPLGSVVVTSFASQFADKLISSGVETTVVRKICQTIAFLSPAACMIISSVDLGLPPWEVVTILTGGIALSSFALSGLYCTHQDISPEYASILLGITNTVGAVPGIIGVALTGYLLDSTHSWGMSLFAPSIFFYLTGTVVWLAFASSKPQSFKKID</sequence>
<dbReference type="GO" id="GO:0004674">
    <property type="term" value="F:protein serine/threonine kinase activity"/>
    <property type="evidence" value="ECO:0007669"/>
    <property type="project" value="UniProtKB-KW"/>
</dbReference>
<dbReference type="InterPro" id="IPR036259">
    <property type="entry name" value="MFS_trans_sf"/>
</dbReference>
<dbReference type="PANTHER" id="PTHR27003">
    <property type="entry name" value="OS07G0166700 PROTEIN"/>
    <property type="match status" value="1"/>
</dbReference>
<evidence type="ECO:0000256" key="13">
    <source>
        <dbReference type="ARBA" id="ARBA00022946"/>
    </source>
</evidence>
<dbReference type="SUPFAM" id="SSF56112">
    <property type="entry name" value="Protein kinase-like (PK-like)"/>
    <property type="match status" value="2"/>
</dbReference>
<organism evidence="23">
    <name type="scientific">Tanacetum cinerariifolium</name>
    <name type="common">Dalmatian daisy</name>
    <name type="synonym">Chrysanthemum cinerariifolium</name>
    <dbReference type="NCBI Taxonomy" id="118510"/>
    <lineage>
        <taxon>Eukaryota</taxon>
        <taxon>Viridiplantae</taxon>
        <taxon>Streptophyta</taxon>
        <taxon>Embryophyta</taxon>
        <taxon>Tracheophyta</taxon>
        <taxon>Spermatophyta</taxon>
        <taxon>Magnoliopsida</taxon>
        <taxon>eudicotyledons</taxon>
        <taxon>Gunneridae</taxon>
        <taxon>Pentapetalae</taxon>
        <taxon>asterids</taxon>
        <taxon>campanulids</taxon>
        <taxon>Asterales</taxon>
        <taxon>Asteraceae</taxon>
        <taxon>Asteroideae</taxon>
        <taxon>Anthemideae</taxon>
        <taxon>Anthemidinae</taxon>
        <taxon>Tanacetum</taxon>
    </lineage>
</organism>
<evidence type="ECO:0000259" key="22">
    <source>
        <dbReference type="PROSITE" id="PS50850"/>
    </source>
</evidence>
<feature type="transmembrane region" description="Helical" evidence="20">
    <location>
        <begin position="984"/>
        <end position="1003"/>
    </location>
</feature>
<feature type="transmembrane region" description="Helical" evidence="20">
    <location>
        <begin position="1209"/>
        <end position="1228"/>
    </location>
</feature>
<dbReference type="InterPro" id="IPR045272">
    <property type="entry name" value="ANXUR1/2-like"/>
</dbReference>
<keyword evidence="11" id="KW-0418">Kinase</keyword>
<feature type="domain" description="Major facilitator superfamily (MFS) profile" evidence="22">
    <location>
        <begin position="915"/>
        <end position="1296"/>
    </location>
</feature>
<dbReference type="CDD" id="cd17380">
    <property type="entry name" value="MFS_SLC17A9_like"/>
    <property type="match status" value="1"/>
</dbReference>
<dbReference type="InterPro" id="IPR008271">
    <property type="entry name" value="Ser/Thr_kinase_AS"/>
</dbReference>
<evidence type="ECO:0000256" key="5">
    <source>
        <dbReference type="ARBA" id="ARBA00022528"/>
    </source>
</evidence>
<gene>
    <name evidence="23" type="ORF">Tci_063681</name>
</gene>
<dbReference type="FunFam" id="3.30.200.20:FF:000039">
    <property type="entry name" value="receptor-like protein kinase FERONIA"/>
    <property type="match status" value="1"/>
</dbReference>
<dbReference type="Pfam" id="PF07690">
    <property type="entry name" value="MFS_1"/>
    <property type="match status" value="2"/>
</dbReference>
<accession>A0A6L2NZT0</accession>
<dbReference type="SUPFAM" id="SSF53098">
    <property type="entry name" value="Ribonuclease H-like"/>
    <property type="match status" value="1"/>
</dbReference>
<evidence type="ECO:0000256" key="17">
    <source>
        <dbReference type="ARBA" id="ARBA00024362"/>
    </source>
</evidence>
<evidence type="ECO:0000256" key="4">
    <source>
        <dbReference type="ARBA" id="ARBA00022527"/>
    </source>
</evidence>
<dbReference type="InterPro" id="IPR044777">
    <property type="entry name" value="SLC17A9-like"/>
</dbReference>
<dbReference type="SUPFAM" id="SSF103473">
    <property type="entry name" value="MFS general substrate transporter"/>
    <property type="match status" value="1"/>
</dbReference>
<evidence type="ECO:0000256" key="14">
    <source>
        <dbReference type="ARBA" id="ARBA00022989"/>
    </source>
</evidence>
<evidence type="ECO:0000256" key="1">
    <source>
        <dbReference type="ARBA" id="ARBA00004162"/>
    </source>
</evidence>
<evidence type="ECO:0000256" key="2">
    <source>
        <dbReference type="ARBA" id="ARBA00004508"/>
    </source>
</evidence>
<dbReference type="GO" id="GO:0005524">
    <property type="term" value="F:ATP binding"/>
    <property type="evidence" value="ECO:0007669"/>
    <property type="project" value="UniProtKB-UniRule"/>
</dbReference>
<feature type="transmembrane region" description="Helical" evidence="20">
    <location>
        <begin position="1240"/>
        <end position="1264"/>
    </location>
</feature>
<keyword evidence="4" id="KW-0723">Serine/threonine-protein kinase</keyword>
<dbReference type="GO" id="GO:0003676">
    <property type="term" value="F:nucleic acid binding"/>
    <property type="evidence" value="ECO:0007669"/>
    <property type="project" value="InterPro"/>
</dbReference>
<dbReference type="InterPro" id="IPR036397">
    <property type="entry name" value="RNaseH_sf"/>
</dbReference>
<comment type="subcellular location">
    <subcellularLocation>
        <location evidence="1">Cell membrane</location>
        <topology evidence="1">Single-pass membrane protein</topology>
    </subcellularLocation>
    <subcellularLocation>
        <location evidence="2">Plastid</location>
        <location evidence="2">Chloroplast membrane</location>
        <topology evidence="2">Multi-pass membrane protein</topology>
    </subcellularLocation>
</comment>
<comment type="caution">
    <text evidence="23">The sequence shown here is derived from an EMBL/GenBank/DDBJ whole genome shotgun (WGS) entry which is preliminary data.</text>
</comment>
<keyword evidence="14 20" id="KW-1133">Transmembrane helix</keyword>
<dbReference type="InterPro" id="IPR001245">
    <property type="entry name" value="Ser-Thr/Tyr_kinase_cat_dom"/>
</dbReference>
<dbReference type="FunFam" id="1.20.1250.20:FF:000272">
    <property type="entry name" value="Probable anion transporter 6, chloroplastic"/>
    <property type="match status" value="1"/>
</dbReference>
<comment type="similarity">
    <text evidence="17">Belongs to the major facilitator superfamily. Sodium/anion cotransporter (TC 2.A.1.14) family.</text>
</comment>
<dbReference type="FunFam" id="1.10.510.10:FF:000468">
    <property type="entry name" value="PTI1-like tyrosine-protein kinase 3"/>
    <property type="match status" value="1"/>
</dbReference>
<evidence type="ECO:0000313" key="23">
    <source>
        <dbReference type="EMBL" id="GEU91703.1"/>
    </source>
</evidence>
<dbReference type="PROSITE" id="PS00108">
    <property type="entry name" value="PROTEIN_KINASE_ST"/>
    <property type="match status" value="1"/>
</dbReference>
<evidence type="ECO:0000256" key="15">
    <source>
        <dbReference type="ARBA" id="ARBA00023136"/>
    </source>
</evidence>
<dbReference type="PROSITE" id="PS50011">
    <property type="entry name" value="PROTEIN_KINASE_DOM"/>
    <property type="match status" value="2"/>
</dbReference>
<evidence type="ECO:0000256" key="19">
    <source>
        <dbReference type="PROSITE-ProRule" id="PRU10141"/>
    </source>
</evidence>
<dbReference type="Gene3D" id="3.30.200.20">
    <property type="entry name" value="Phosphorylase Kinase, domain 1"/>
    <property type="match status" value="2"/>
</dbReference>
<dbReference type="GO" id="GO:0005315">
    <property type="term" value="F:phosphate transmembrane transporter activity"/>
    <property type="evidence" value="ECO:0007669"/>
    <property type="project" value="UniProtKB-ARBA"/>
</dbReference>
<keyword evidence="13" id="KW-0809">Transit peptide</keyword>
<keyword evidence="9" id="KW-0732">Signal</keyword>
<evidence type="ECO:0000256" key="6">
    <source>
        <dbReference type="ARBA" id="ARBA00022640"/>
    </source>
</evidence>
<dbReference type="PANTHER" id="PTHR27003:SF467">
    <property type="entry name" value="PROTEIN KINASE DOMAIN-CONTAINING PROTEIN"/>
    <property type="match status" value="1"/>
</dbReference>
<feature type="domain" description="Protein kinase" evidence="21">
    <location>
        <begin position="227"/>
        <end position="505"/>
    </location>
</feature>
<evidence type="ECO:0000256" key="20">
    <source>
        <dbReference type="SAM" id="Phobius"/>
    </source>
</evidence>
<keyword evidence="12 19" id="KW-0067">ATP-binding</keyword>
<feature type="binding site" evidence="19">
    <location>
        <position position="259"/>
    </location>
    <ligand>
        <name>ATP</name>
        <dbReference type="ChEBI" id="CHEBI:30616"/>
    </ligand>
</feature>
<keyword evidence="6" id="KW-0934">Plastid</keyword>
<keyword evidence="8 20" id="KW-0812">Transmembrane</keyword>
<keyword evidence="7" id="KW-0808">Transferase</keyword>
<feature type="transmembrane region" description="Helical" evidence="20">
    <location>
        <begin position="1270"/>
        <end position="1292"/>
    </location>
</feature>